<dbReference type="EMBL" id="BGZK01000303">
    <property type="protein sequence ID" value="GBP35396.1"/>
    <property type="molecule type" value="Genomic_DNA"/>
</dbReference>
<dbReference type="Proteomes" id="UP000299102">
    <property type="component" value="Unassembled WGS sequence"/>
</dbReference>
<sequence length="119" mass="13143">MAEELGIDHEPGIVHKIESKARINKAYLSAVFHLESGKSKTVIVFRSRVTSRDECSFPAAVHTRFKVCVMNVNPNSNKRHGDLDHGEGGFVPTRQGSSNKKKRASAIVTEIPVGKRAFE</sequence>
<comment type="caution">
    <text evidence="2">The sequence shown here is derived from an EMBL/GenBank/DDBJ whole genome shotgun (WGS) entry which is preliminary data.</text>
</comment>
<accession>A0A4C1V9M2</accession>
<evidence type="ECO:0000313" key="2">
    <source>
        <dbReference type="EMBL" id="GBP35396.1"/>
    </source>
</evidence>
<gene>
    <name evidence="2" type="ORF">EVAR_94846_1</name>
</gene>
<dbReference type="AlphaFoldDB" id="A0A4C1V9M2"/>
<proteinExistence type="predicted"/>
<evidence type="ECO:0000256" key="1">
    <source>
        <dbReference type="SAM" id="MobiDB-lite"/>
    </source>
</evidence>
<name>A0A4C1V9M2_EUMVA</name>
<evidence type="ECO:0000313" key="3">
    <source>
        <dbReference type="Proteomes" id="UP000299102"/>
    </source>
</evidence>
<feature type="region of interest" description="Disordered" evidence="1">
    <location>
        <begin position="76"/>
        <end position="106"/>
    </location>
</feature>
<organism evidence="2 3">
    <name type="scientific">Eumeta variegata</name>
    <name type="common">Bagworm moth</name>
    <name type="synonym">Eumeta japonica</name>
    <dbReference type="NCBI Taxonomy" id="151549"/>
    <lineage>
        <taxon>Eukaryota</taxon>
        <taxon>Metazoa</taxon>
        <taxon>Ecdysozoa</taxon>
        <taxon>Arthropoda</taxon>
        <taxon>Hexapoda</taxon>
        <taxon>Insecta</taxon>
        <taxon>Pterygota</taxon>
        <taxon>Neoptera</taxon>
        <taxon>Endopterygota</taxon>
        <taxon>Lepidoptera</taxon>
        <taxon>Glossata</taxon>
        <taxon>Ditrysia</taxon>
        <taxon>Tineoidea</taxon>
        <taxon>Psychidae</taxon>
        <taxon>Oiketicinae</taxon>
        <taxon>Eumeta</taxon>
    </lineage>
</organism>
<keyword evidence="3" id="KW-1185">Reference proteome</keyword>
<protein>
    <submittedName>
        <fullName evidence="2">Uncharacterized protein</fullName>
    </submittedName>
</protein>
<reference evidence="2 3" key="1">
    <citation type="journal article" date="2019" name="Commun. Biol.">
        <title>The bagworm genome reveals a unique fibroin gene that provides high tensile strength.</title>
        <authorList>
            <person name="Kono N."/>
            <person name="Nakamura H."/>
            <person name="Ohtoshi R."/>
            <person name="Tomita M."/>
            <person name="Numata K."/>
            <person name="Arakawa K."/>
        </authorList>
    </citation>
    <scope>NUCLEOTIDE SEQUENCE [LARGE SCALE GENOMIC DNA]</scope>
</reference>